<dbReference type="AlphaFoldDB" id="A0A177IGE9"/>
<dbReference type="EMBL" id="LSTQ01000022">
    <property type="protein sequence ID" value="OAH27311.1"/>
    <property type="molecule type" value="Genomic_DNA"/>
</dbReference>
<proteinExistence type="predicted"/>
<dbReference type="STRING" id="1705.CA21670_05555"/>
<protein>
    <recommendedName>
        <fullName evidence="3">YbjN domain-containing protein</fullName>
    </recommendedName>
</protein>
<evidence type="ECO:0000313" key="2">
    <source>
        <dbReference type="Proteomes" id="UP000076947"/>
    </source>
</evidence>
<gene>
    <name evidence="1" type="ORF">AYJ05_05500</name>
</gene>
<evidence type="ECO:0008006" key="3">
    <source>
        <dbReference type="Google" id="ProtNLM"/>
    </source>
</evidence>
<dbReference type="Proteomes" id="UP000076947">
    <property type="component" value="Unassembled WGS sequence"/>
</dbReference>
<keyword evidence="2" id="KW-1185">Reference proteome</keyword>
<comment type="caution">
    <text evidence="1">The sequence shown here is derived from an EMBL/GenBank/DDBJ whole genome shotgun (WGS) entry which is preliminary data.</text>
</comment>
<organism evidence="1 2">
    <name type="scientific">Corynebacterium stationis</name>
    <dbReference type="NCBI Taxonomy" id="1705"/>
    <lineage>
        <taxon>Bacteria</taxon>
        <taxon>Bacillati</taxon>
        <taxon>Actinomycetota</taxon>
        <taxon>Actinomycetes</taxon>
        <taxon>Mycobacteriales</taxon>
        <taxon>Corynebacteriaceae</taxon>
        <taxon>Corynebacterium</taxon>
    </lineage>
</organism>
<sequence>MLRTDQVSSEEPTIVPDTPVEDLTLDRVAEIFDDKQLVYRLENVETPDGDTGTILRTGFSNAAIAMQIRDNTLVIDSLWRGAFPTAQGPQVLMLTNQWNQDNFAPTLRFFDSSAEELAVSAFRELHVGAGVSRNQLDAFVMTTIDAILGSFEWIEQKHPDLVTWESEHNHD</sequence>
<evidence type="ECO:0000313" key="1">
    <source>
        <dbReference type="EMBL" id="OAH27311.1"/>
    </source>
</evidence>
<name>A0A177IGE9_9CORY</name>
<dbReference type="InterPro" id="IPR019660">
    <property type="entry name" value="Put_sensory_transdc_reg_YbjN"/>
</dbReference>
<dbReference type="Pfam" id="PF10722">
    <property type="entry name" value="YbjN"/>
    <property type="match status" value="1"/>
</dbReference>
<accession>A0A177IGE9</accession>
<reference evidence="2" key="1">
    <citation type="submission" date="2016-02" db="EMBL/GenBank/DDBJ databases">
        <authorList>
            <person name="Kaur G."/>
            <person name="Nair G.R."/>
            <person name="Mayilraj S."/>
        </authorList>
    </citation>
    <scope>NUCLEOTIDE SEQUENCE [LARGE SCALE GENOMIC DNA]</scope>
    <source>
        <strain evidence="2">GA-15</strain>
    </source>
</reference>